<comment type="catalytic activity">
    <reaction evidence="1">
        <text>L-aspartyl-tRNA(Asn) + L-glutamine + ATP + H2O = L-asparaginyl-tRNA(Asn) + L-glutamate + ADP + phosphate + 2 H(+)</text>
        <dbReference type="Rhea" id="RHEA:14513"/>
        <dbReference type="Rhea" id="RHEA-COMP:9674"/>
        <dbReference type="Rhea" id="RHEA-COMP:9677"/>
        <dbReference type="ChEBI" id="CHEBI:15377"/>
        <dbReference type="ChEBI" id="CHEBI:15378"/>
        <dbReference type="ChEBI" id="CHEBI:29985"/>
        <dbReference type="ChEBI" id="CHEBI:30616"/>
        <dbReference type="ChEBI" id="CHEBI:43474"/>
        <dbReference type="ChEBI" id="CHEBI:58359"/>
        <dbReference type="ChEBI" id="CHEBI:78515"/>
        <dbReference type="ChEBI" id="CHEBI:78516"/>
        <dbReference type="ChEBI" id="CHEBI:456216"/>
    </reaction>
</comment>
<accession>A0ABX7IAP9</accession>
<dbReference type="EMBL" id="CP056775">
    <property type="protein sequence ID" value="QRR02602.1"/>
    <property type="molecule type" value="Genomic_DNA"/>
</dbReference>
<comment type="similarity">
    <text evidence="1">Belongs to the GatC family.</text>
</comment>
<keyword evidence="3" id="KW-1185">Reference proteome</keyword>
<reference evidence="2 3" key="1">
    <citation type="submission" date="2020-06" db="EMBL/GenBank/DDBJ databases">
        <title>Dyadobacter sandarakinus sp. nov., isolated from the soil of the Arctic Yellow River Station.</title>
        <authorList>
            <person name="Zhang Y."/>
            <person name="Peng F."/>
        </authorList>
    </citation>
    <scope>NUCLEOTIDE SEQUENCE [LARGE SCALE GENOMIC DNA]</scope>
    <source>
        <strain evidence="2 3">Q3-56</strain>
    </source>
</reference>
<dbReference type="InterPro" id="IPR036113">
    <property type="entry name" value="Asp/Glu-ADT_sf_sub_c"/>
</dbReference>
<name>A0ABX7IAP9_9BACT</name>
<evidence type="ECO:0000256" key="1">
    <source>
        <dbReference type="HAMAP-Rule" id="MF_00122"/>
    </source>
</evidence>
<keyword evidence="1" id="KW-0648">Protein biosynthesis</keyword>
<comment type="catalytic activity">
    <reaction evidence="1">
        <text>L-glutamyl-tRNA(Gln) + L-glutamine + ATP + H2O = L-glutaminyl-tRNA(Gln) + L-glutamate + ADP + phosphate + H(+)</text>
        <dbReference type="Rhea" id="RHEA:17521"/>
        <dbReference type="Rhea" id="RHEA-COMP:9681"/>
        <dbReference type="Rhea" id="RHEA-COMP:9684"/>
        <dbReference type="ChEBI" id="CHEBI:15377"/>
        <dbReference type="ChEBI" id="CHEBI:15378"/>
        <dbReference type="ChEBI" id="CHEBI:29985"/>
        <dbReference type="ChEBI" id="CHEBI:30616"/>
        <dbReference type="ChEBI" id="CHEBI:43474"/>
        <dbReference type="ChEBI" id="CHEBI:58359"/>
        <dbReference type="ChEBI" id="CHEBI:78520"/>
        <dbReference type="ChEBI" id="CHEBI:78521"/>
        <dbReference type="ChEBI" id="CHEBI:456216"/>
    </reaction>
</comment>
<evidence type="ECO:0000313" key="2">
    <source>
        <dbReference type="EMBL" id="QRR02602.1"/>
    </source>
</evidence>
<dbReference type="PANTHER" id="PTHR15004">
    <property type="entry name" value="GLUTAMYL-TRNA(GLN) AMIDOTRANSFERASE SUBUNIT C, MITOCHONDRIAL"/>
    <property type="match status" value="1"/>
</dbReference>
<protein>
    <recommendedName>
        <fullName evidence="1">Aspartyl/glutamyl-tRNA(Asn/Gln) amidotransferase subunit C</fullName>
        <shortName evidence="1">Asp/Glu-ADT subunit C</shortName>
        <ecNumber evidence="1">6.3.5.-</ecNumber>
    </recommendedName>
</protein>
<dbReference type="Pfam" id="PF02686">
    <property type="entry name" value="GatC"/>
    <property type="match status" value="1"/>
</dbReference>
<evidence type="ECO:0000313" key="3">
    <source>
        <dbReference type="Proteomes" id="UP000612680"/>
    </source>
</evidence>
<dbReference type="EC" id="6.3.5.-" evidence="1"/>
<keyword evidence="1" id="KW-0547">Nucleotide-binding</keyword>
<dbReference type="PANTHER" id="PTHR15004:SF0">
    <property type="entry name" value="GLUTAMYL-TRNA(GLN) AMIDOTRANSFERASE SUBUNIT C, MITOCHONDRIAL"/>
    <property type="match status" value="1"/>
</dbReference>
<dbReference type="Gene3D" id="1.10.20.60">
    <property type="entry name" value="Glu-tRNAGln amidotransferase C subunit, N-terminal domain"/>
    <property type="match status" value="1"/>
</dbReference>
<keyword evidence="1" id="KW-0436">Ligase</keyword>
<dbReference type="InterPro" id="IPR003837">
    <property type="entry name" value="GatC"/>
</dbReference>
<comment type="function">
    <text evidence="1">Allows the formation of correctly charged Asn-tRNA(Asn) or Gln-tRNA(Gln) through the transamidation of misacylated Asp-tRNA(Asn) or Glu-tRNA(Gln) in organisms which lack either or both of asparaginyl-tRNA or glutaminyl-tRNA synthetases. The reaction takes place in the presence of glutamine and ATP through an activated phospho-Asp-tRNA(Asn) or phospho-Glu-tRNA(Gln).</text>
</comment>
<organism evidence="2 3">
    <name type="scientific">Dyadobacter sandarakinus</name>
    <dbReference type="NCBI Taxonomy" id="2747268"/>
    <lineage>
        <taxon>Bacteria</taxon>
        <taxon>Pseudomonadati</taxon>
        <taxon>Bacteroidota</taxon>
        <taxon>Cytophagia</taxon>
        <taxon>Cytophagales</taxon>
        <taxon>Spirosomataceae</taxon>
        <taxon>Dyadobacter</taxon>
    </lineage>
</organism>
<dbReference type="HAMAP" id="MF_00122">
    <property type="entry name" value="GatC"/>
    <property type="match status" value="1"/>
</dbReference>
<dbReference type="NCBIfam" id="TIGR00135">
    <property type="entry name" value="gatC"/>
    <property type="match status" value="1"/>
</dbReference>
<comment type="subunit">
    <text evidence="1">Heterotrimer of A, B and C subunits.</text>
</comment>
<proteinExistence type="inferred from homology"/>
<dbReference type="SUPFAM" id="SSF141000">
    <property type="entry name" value="Glu-tRNAGln amidotransferase C subunit"/>
    <property type="match status" value="1"/>
</dbReference>
<keyword evidence="1" id="KW-0067">ATP-binding</keyword>
<dbReference type="Proteomes" id="UP000612680">
    <property type="component" value="Chromosome"/>
</dbReference>
<gene>
    <name evidence="1 2" type="primary">gatC</name>
    <name evidence="2" type="ORF">HWI92_17635</name>
</gene>
<sequence length="95" mass="10762">MKIDQASLARIAHLARLNIVPSEEASLLKSMDSVLTWMEQLNEIDTEGVEPLTHILDEENKWREDISTNLLSREEALGNAPARTTSYFKVPKVIE</sequence>
<dbReference type="RefSeq" id="WP_204657718.1">
    <property type="nucleotide sequence ID" value="NZ_CP056775.1"/>
</dbReference>